<dbReference type="AlphaFoldDB" id="A0AAF0H7B3"/>
<dbReference type="Proteomes" id="UP000298664">
    <property type="component" value="Chromosome Circular"/>
</dbReference>
<evidence type="ECO:0000313" key="1">
    <source>
        <dbReference type="EMBL" id="WHA40162.1"/>
    </source>
</evidence>
<name>A0AAF0H7B3_9HYPH</name>
<accession>A0AAF0H7B3</accession>
<proteinExistence type="predicted"/>
<dbReference type="RefSeq" id="WP_170980223.1">
    <property type="nucleotide sequence ID" value="NZ_CP124733.1"/>
</dbReference>
<sequence length="86" mass="8795">MARLAGWHPLAAVPEYGLVATMRGGVMDYGGGLAATGAIWMLGKEAFAGCFPLAVISTLARAGALLIECSFPFPVTGDDVLAALAR</sequence>
<organism evidence="1 2">
    <name type="scientific">Agrobacterium larrymoorei</name>
    <dbReference type="NCBI Taxonomy" id="160699"/>
    <lineage>
        <taxon>Bacteria</taxon>
        <taxon>Pseudomonadati</taxon>
        <taxon>Pseudomonadota</taxon>
        <taxon>Alphaproteobacteria</taxon>
        <taxon>Hyphomicrobiales</taxon>
        <taxon>Rhizobiaceae</taxon>
        <taxon>Rhizobium/Agrobacterium group</taxon>
        <taxon>Agrobacterium</taxon>
    </lineage>
</organism>
<evidence type="ECO:0000313" key="2">
    <source>
        <dbReference type="Proteomes" id="UP000298664"/>
    </source>
</evidence>
<reference evidence="1" key="1">
    <citation type="submission" date="2023-05" db="EMBL/GenBank/DDBJ databases">
        <title>Complete genome sequence of Agrobacterium larrymoorei CFBP5477.</title>
        <authorList>
            <person name="Yen H.-C."/>
            <person name="Chou L."/>
            <person name="Lin Y.-C."/>
            <person name="Lai E.-M."/>
            <person name="Kuo C.-H."/>
        </authorList>
    </citation>
    <scope>NUCLEOTIDE SEQUENCE</scope>
    <source>
        <strain evidence="1">CFBP5477</strain>
    </source>
</reference>
<protein>
    <submittedName>
        <fullName evidence="1">Uncharacterized protein</fullName>
    </submittedName>
</protein>
<gene>
    <name evidence="1" type="ORF">CFBP5477_009975</name>
</gene>
<dbReference type="EMBL" id="CP124733">
    <property type="protein sequence ID" value="WHA40162.1"/>
    <property type="molecule type" value="Genomic_DNA"/>
</dbReference>